<dbReference type="EMBL" id="VSTH01000178">
    <property type="protein sequence ID" value="TYO61487.1"/>
    <property type="molecule type" value="Genomic_DNA"/>
</dbReference>
<gene>
    <name evidence="1" type="ORF">FXV83_38045</name>
</gene>
<organism evidence="1 2">
    <name type="scientific">Bradyrhizobium hipponense</name>
    <dbReference type="NCBI Taxonomy" id="2605638"/>
    <lineage>
        <taxon>Bacteria</taxon>
        <taxon>Pseudomonadati</taxon>
        <taxon>Pseudomonadota</taxon>
        <taxon>Alphaproteobacteria</taxon>
        <taxon>Hyphomicrobiales</taxon>
        <taxon>Nitrobacteraceae</taxon>
        <taxon>Bradyrhizobium</taxon>
    </lineage>
</organism>
<protein>
    <submittedName>
        <fullName evidence="1">Uncharacterized protein</fullName>
    </submittedName>
</protein>
<name>A0A5S4YDC1_9BRAD</name>
<dbReference type="RefSeq" id="WP_148744995.1">
    <property type="nucleotide sequence ID" value="NZ_VSTH01000178.1"/>
</dbReference>
<accession>A0A5S4YDC1</accession>
<evidence type="ECO:0000313" key="2">
    <source>
        <dbReference type="Proteomes" id="UP000324797"/>
    </source>
</evidence>
<keyword evidence="2" id="KW-1185">Reference proteome</keyword>
<proteinExistence type="predicted"/>
<dbReference type="Proteomes" id="UP000324797">
    <property type="component" value="Unassembled WGS sequence"/>
</dbReference>
<evidence type="ECO:0000313" key="1">
    <source>
        <dbReference type="EMBL" id="TYO61487.1"/>
    </source>
</evidence>
<comment type="caution">
    <text evidence="1">The sequence shown here is derived from an EMBL/GenBank/DDBJ whole genome shotgun (WGS) entry which is preliminary data.</text>
</comment>
<reference evidence="1 2" key="1">
    <citation type="submission" date="2019-08" db="EMBL/GenBank/DDBJ databases">
        <title>Bradyrhizobium hipponensis sp. nov., a rhizobium isolated from a Lupinus angustifolius root nodule in Tunisia.</title>
        <authorList>
            <person name="Off K."/>
            <person name="Rejili M."/>
            <person name="Mars M."/>
            <person name="Brachmann A."/>
            <person name="Marin M."/>
        </authorList>
    </citation>
    <scope>NUCLEOTIDE SEQUENCE [LARGE SCALE GENOMIC DNA]</scope>
    <source>
        <strain evidence="2">aSej3</strain>
    </source>
</reference>
<sequence length="75" mass="8429">MRSKGSSSCQYREYRPKAEIAVSVERAFEALARIHPRSTTESAVISVAALEMLFQDWLFIIYGELSQGMSVGRKS</sequence>
<dbReference type="AlphaFoldDB" id="A0A5S4YDC1"/>